<protein>
    <submittedName>
        <fullName evidence="2">DUF1801 domain-containing protein</fullName>
    </submittedName>
</protein>
<dbReference type="RefSeq" id="WP_140511330.1">
    <property type="nucleotide sequence ID" value="NZ_RCZH01000020.1"/>
</dbReference>
<name>A0A502E8Z7_9FLAO</name>
<evidence type="ECO:0000259" key="1">
    <source>
        <dbReference type="Pfam" id="PF08818"/>
    </source>
</evidence>
<comment type="caution">
    <text evidence="2">The sequence shown here is derived from an EMBL/GenBank/DDBJ whole genome shotgun (WGS) entry which is preliminary data.</text>
</comment>
<reference evidence="2 3" key="1">
    <citation type="journal article" date="2019" name="Environ. Microbiol.">
        <title>Species interactions and distinct microbial communities in high Arctic permafrost affected cryosols are associated with the CH4 and CO2 gas fluxes.</title>
        <authorList>
            <person name="Altshuler I."/>
            <person name="Hamel J."/>
            <person name="Turney S."/>
            <person name="Magnuson E."/>
            <person name="Levesque R."/>
            <person name="Greer C."/>
            <person name="Whyte L.G."/>
        </authorList>
    </citation>
    <scope>NUCLEOTIDE SEQUENCE [LARGE SCALE GENOMIC DNA]</scope>
    <source>
        <strain evidence="2 3">42</strain>
    </source>
</reference>
<dbReference type="AlphaFoldDB" id="A0A502E8Z7"/>
<feature type="domain" description="YdhG-like" evidence="1">
    <location>
        <begin position="17"/>
        <end position="110"/>
    </location>
</feature>
<dbReference type="OrthoDB" id="670608at2"/>
<evidence type="ECO:0000313" key="2">
    <source>
        <dbReference type="EMBL" id="TPG33877.1"/>
    </source>
</evidence>
<dbReference type="Gene3D" id="3.90.1150.200">
    <property type="match status" value="1"/>
</dbReference>
<accession>A0A502E8Z7</accession>
<evidence type="ECO:0000313" key="3">
    <source>
        <dbReference type="Proteomes" id="UP000319700"/>
    </source>
</evidence>
<dbReference type="EMBL" id="RCZH01000020">
    <property type="protein sequence ID" value="TPG33877.1"/>
    <property type="molecule type" value="Genomic_DNA"/>
</dbReference>
<sequence>MTKLDDFYLNQEEPVKGIFLALKEIILKQDQNITNVLKYGMPFFCYKGKMFCYLWIHKKNKQPYIGIVEGKHFEESFLIQENRSRMKIMMLNNNEDLPLEQIERVIEKAINLYKTGIIKIT</sequence>
<dbReference type="InterPro" id="IPR014922">
    <property type="entry name" value="YdhG-like"/>
</dbReference>
<keyword evidence="3" id="KW-1185">Reference proteome</keyword>
<gene>
    <name evidence="2" type="ORF">EAH81_23285</name>
</gene>
<organism evidence="2 3">
    <name type="scientific">Flavobacterium pectinovorum</name>
    <dbReference type="NCBI Taxonomy" id="29533"/>
    <lineage>
        <taxon>Bacteria</taxon>
        <taxon>Pseudomonadati</taxon>
        <taxon>Bacteroidota</taxon>
        <taxon>Flavobacteriia</taxon>
        <taxon>Flavobacteriales</taxon>
        <taxon>Flavobacteriaceae</taxon>
        <taxon>Flavobacterium</taxon>
    </lineage>
</organism>
<dbReference type="SUPFAM" id="SSF159888">
    <property type="entry name" value="YdhG-like"/>
    <property type="match status" value="1"/>
</dbReference>
<proteinExistence type="predicted"/>
<dbReference type="Pfam" id="PF08818">
    <property type="entry name" value="DUF1801"/>
    <property type="match status" value="1"/>
</dbReference>
<dbReference type="Proteomes" id="UP000319700">
    <property type="component" value="Unassembled WGS sequence"/>
</dbReference>